<reference evidence="2 3" key="1">
    <citation type="submission" date="2024-07" db="EMBL/GenBank/DDBJ databases">
        <title>Section-level genome sequencing and comparative genomics of Aspergillus sections Usti and Cavernicolus.</title>
        <authorList>
            <consortium name="Lawrence Berkeley National Laboratory"/>
            <person name="Nybo J.L."/>
            <person name="Vesth T.C."/>
            <person name="Theobald S."/>
            <person name="Frisvad J.C."/>
            <person name="Larsen T.O."/>
            <person name="Kjaerboelling I."/>
            <person name="Rothschild-Mancinelli K."/>
            <person name="Lyhne E.K."/>
            <person name="Kogle M.E."/>
            <person name="Barry K."/>
            <person name="Clum A."/>
            <person name="Na H."/>
            <person name="Ledsgaard L."/>
            <person name="Lin J."/>
            <person name="Lipzen A."/>
            <person name="Kuo A."/>
            <person name="Riley R."/>
            <person name="Mondo S."/>
            <person name="Labutti K."/>
            <person name="Haridas S."/>
            <person name="Pangalinan J."/>
            <person name="Salamov A.A."/>
            <person name="Simmons B.A."/>
            <person name="Magnuson J.K."/>
            <person name="Chen J."/>
            <person name="Drula E."/>
            <person name="Henrissat B."/>
            <person name="Wiebenga A."/>
            <person name="Lubbers R.J."/>
            <person name="Gomes A.C."/>
            <person name="Macurrencykelacurrency M.R."/>
            <person name="Stajich J."/>
            <person name="Grigoriev I.V."/>
            <person name="Mortensen U.H."/>
            <person name="De Vries R.P."/>
            <person name="Baker S.E."/>
            <person name="Andersen M.R."/>
        </authorList>
    </citation>
    <scope>NUCLEOTIDE SEQUENCE [LARGE SCALE GENOMIC DNA]</scope>
    <source>
        <strain evidence="2 3">CBS 449.75</strain>
    </source>
</reference>
<sequence length="55" mass="6186">MPWLPIFIYTINHVSNLIILIVLAPVHFNGRVCCVFAAVVCGYASIETRRILSIQ</sequence>
<proteinExistence type="predicted"/>
<evidence type="ECO:0000313" key="3">
    <source>
        <dbReference type="Proteomes" id="UP001610432"/>
    </source>
</evidence>
<gene>
    <name evidence="2" type="ORF">BJX67DRAFT_362889</name>
</gene>
<comment type="caution">
    <text evidence="2">The sequence shown here is derived from an EMBL/GenBank/DDBJ whole genome shotgun (WGS) entry which is preliminary data.</text>
</comment>
<dbReference type="EMBL" id="JBFXLQ010000048">
    <property type="protein sequence ID" value="KAL2863711.1"/>
    <property type="molecule type" value="Genomic_DNA"/>
</dbReference>
<keyword evidence="1" id="KW-1133">Transmembrane helix</keyword>
<accession>A0ABR4LGX8</accession>
<dbReference type="Proteomes" id="UP001610432">
    <property type="component" value="Unassembled WGS sequence"/>
</dbReference>
<keyword evidence="3" id="KW-1185">Reference proteome</keyword>
<dbReference type="GeneID" id="98145115"/>
<dbReference type="RefSeq" id="XP_070882690.1">
    <property type="nucleotide sequence ID" value="XM_071030043.1"/>
</dbReference>
<protein>
    <submittedName>
        <fullName evidence="2">Uncharacterized protein</fullName>
    </submittedName>
</protein>
<evidence type="ECO:0000256" key="1">
    <source>
        <dbReference type="SAM" id="Phobius"/>
    </source>
</evidence>
<organism evidence="2 3">
    <name type="scientific">Aspergillus lucknowensis</name>
    <dbReference type="NCBI Taxonomy" id="176173"/>
    <lineage>
        <taxon>Eukaryota</taxon>
        <taxon>Fungi</taxon>
        <taxon>Dikarya</taxon>
        <taxon>Ascomycota</taxon>
        <taxon>Pezizomycotina</taxon>
        <taxon>Eurotiomycetes</taxon>
        <taxon>Eurotiomycetidae</taxon>
        <taxon>Eurotiales</taxon>
        <taxon>Aspergillaceae</taxon>
        <taxon>Aspergillus</taxon>
        <taxon>Aspergillus subgen. Nidulantes</taxon>
    </lineage>
</organism>
<keyword evidence="1" id="KW-0472">Membrane</keyword>
<name>A0ABR4LGX8_9EURO</name>
<feature type="transmembrane region" description="Helical" evidence="1">
    <location>
        <begin position="6"/>
        <end position="26"/>
    </location>
</feature>
<keyword evidence="1" id="KW-0812">Transmembrane</keyword>
<evidence type="ECO:0000313" key="2">
    <source>
        <dbReference type="EMBL" id="KAL2863711.1"/>
    </source>
</evidence>